<dbReference type="EMBL" id="JAPDFW010000055">
    <property type="protein sequence ID" value="KAJ5077960.1"/>
    <property type="molecule type" value="Genomic_DNA"/>
</dbReference>
<comment type="caution">
    <text evidence="2">The sequence shown here is derived from an EMBL/GenBank/DDBJ whole genome shotgun (WGS) entry which is preliminary data.</text>
</comment>
<gene>
    <name evidence="2" type="ORF">M0811_05217</name>
</gene>
<dbReference type="AlphaFoldDB" id="A0A9Q0LVB9"/>
<evidence type="ECO:0000256" key="1">
    <source>
        <dbReference type="SAM" id="MobiDB-lite"/>
    </source>
</evidence>
<dbReference type="Proteomes" id="UP001149090">
    <property type="component" value="Unassembled WGS sequence"/>
</dbReference>
<feature type="compositionally biased region" description="Polar residues" evidence="1">
    <location>
        <begin position="11"/>
        <end position="36"/>
    </location>
</feature>
<protein>
    <submittedName>
        <fullName evidence="2">Uncharacterized protein</fullName>
    </submittedName>
</protein>
<feature type="compositionally biased region" description="Basic and acidic residues" evidence="1">
    <location>
        <begin position="1"/>
        <end position="10"/>
    </location>
</feature>
<accession>A0A9Q0LVB9</accession>
<organism evidence="2 3">
    <name type="scientific">Anaeramoeba ignava</name>
    <name type="common">Anaerobic marine amoeba</name>
    <dbReference type="NCBI Taxonomy" id="1746090"/>
    <lineage>
        <taxon>Eukaryota</taxon>
        <taxon>Metamonada</taxon>
        <taxon>Anaeramoebidae</taxon>
        <taxon>Anaeramoeba</taxon>
    </lineage>
</organism>
<evidence type="ECO:0000313" key="3">
    <source>
        <dbReference type="Proteomes" id="UP001149090"/>
    </source>
</evidence>
<proteinExistence type="predicted"/>
<keyword evidence="3" id="KW-1185">Reference proteome</keyword>
<name>A0A9Q0LVB9_ANAIG</name>
<reference evidence="2" key="1">
    <citation type="submission" date="2022-10" db="EMBL/GenBank/DDBJ databases">
        <title>Novel sulphate-reducing endosymbionts in the free-living metamonad Anaeramoeba.</title>
        <authorList>
            <person name="Jerlstrom-Hultqvist J."/>
            <person name="Cepicka I."/>
            <person name="Gallot-Lavallee L."/>
            <person name="Salas-Leiva D."/>
            <person name="Curtis B.A."/>
            <person name="Zahonova K."/>
            <person name="Pipaliya S."/>
            <person name="Dacks J."/>
            <person name="Roger A.J."/>
        </authorList>
    </citation>
    <scope>NUCLEOTIDE SEQUENCE</scope>
    <source>
        <strain evidence="2">BMAN</strain>
    </source>
</reference>
<evidence type="ECO:0000313" key="2">
    <source>
        <dbReference type="EMBL" id="KAJ5077960.1"/>
    </source>
</evidence>
<sequence length="108" mass="13022">MDLNNEDSHQIKFQKNSNKIPLNSPNKKNFESTKQIDQTINFKKKKNSQQKKLQIRKKKWKCFWKNLIKAKSEKPIMISRYYFTRGMIISDKKTEKKEGNENKKLDEN</sequence>
<feature type="region of interest" description="Disordered" evidence="1">
    <location>
        <begin position="1"/>
        <end position="36"/>
    </location>
</feature>